<name>A0ABT6RI73_9BACT</name>
<reference evidence="3 4" key="1">
    <citation type="submission" date="2023-05" db="EMBL/GenBank/DDBJ databases">
        <title>Genome sequence of Pinibacter sp. MAH-24.</title>
        <authorList>
            <person name="Huq M.A."/>
        </authorList>
    </citation>
    <scope>NUCLEOTIDE SEQUENCE [LARGE SCALE GENOMIC DNA]</scope>
    <source>
        <strain evidence="3 4">MAH-24</strain>
    </source>
</reference>
<feature type="signal peptide" evidence="1">
    <location>
        <begin position="1"/>
        <end position="19"/>
    </location>
</feature>
<feature type="domain" description="DUF3857" evidence="2">
    <location>
        <begin position="116"/>
        <end position="287"/>
    </location>
</feature>
<dbReference type="Gene3D" id="2.60.40.3140">
    <property type="match status" value="1"/>
</dbReference>
<keyword evidence="4" id="KW-1185">Reference proteome</keyword>
<evidence type="ECO:0000259" key="2">
    <source>
        <dbReference type="Pfam" id="PF12969"/>
    </source>
</evidence>
<dbReference type="RefSeq" id="WP_282336236.1">
    <property type="nucleotide sequence ID" value="NZ_JASBRG010000007.1"/>
</dbReference>
<dbReference type="Gene3D" id="2.60.120.1130">
    <property type="match status" value="1"/>
</dbReference>
<protein>
    <submittedName>
        <fullName evidence="3">DUF3857 domain-containing protein</fullName>
    </submittedName>
</protein>
<dbReference type="Proteomes" id="UP001226434">
    <property type="component" value="Unassembled WGS sequence"/>
</dbReference>
<evidence type="ECO:0000256" key="1">
    <source>
        <dbReference type="SAM" id="SignalP"/>
    </source>
</evidence>
<feature type="chain" id="PRO_5045411940" evidence="1">
    <location>
        <begin position="20"/>
        <end position="761"/>
    </location>
</feature>
<gene>
    <name evidence="3" type="ORF">QJ048_20170</name>
</gene>
<dbReference type="InterPro" id="IPR024618">
    <property type="entry name" value="DUF3857"/>
</dbReference>
<accession>A0ABT6RI73</accession>
<dbReference type="EMBL" id="JASBRG010000007">
    <property type="protein sequence ID" value="MDI3322116.1"/>
    <property type="molecule type" value="Genomic_DNA"/>
</dbReference>
<organism evidence="3 4">
    <name type="scientific">Pinibacter soli</name>
    <dbReference type="NCBI Taxonomy" id="3044211"/>
    <lineage>
        <taxon>Bacteria</taxon>
        <taxon>Pseudomonadati</taxon>
        <taxon>Bacteroidota</taxon>
        <taxon>Chitinophagia</taxon>
        <taxon>Chitinophagales</taxon>
        <taxon>Chitinophagaceae</taxon>
        <taxon>Pinibacter</taxon>
    </lineage>
</organism>
<evidence type="ECO:0000313" key="4">
    <source>
        <dbReference type="Proteomes" id="UP001226434"/>
    </source>
</evidence>
<keyword evidence="1" id="KW-0732">Signal</keyword>
<dbReference type="Pfam" id="PF12969">
    <property type="entry name" value="DUF3857"/>
    <property type="match status" value="1"/>
</dbReference>
<sequence length="761" mass="87445">MKKSILIITCACLALQSMAQRHINKNEISIIEKNLKSDPLLTDDKDFSINASPQWSSEGAVILSQKTSFSFDKKGLSAGTIIGRNLVGLLMALPTFGYSIYGANAGNGATKMIVEETERRKLLLNDKYSLEQYSVLYFRLYAEKDAFAARVIKKDGSTKNVDIEDAIAVDNPSAVPDIFRSYTDRRFSSTYRPNYYKIAVPDLEEGDVIEYEFRNINSKQFSNNPSYKEFYPVYYVCNRSMPVVKQIIEVNVEDEKYHLAYKNLKNTPAFTDATDKHGNKVYRWEDDNRDKYGNIKFVNRYTELPVMKFQVKYAKNNSQGLIWFKSDDDIKKDMQPEEFVEKTKIIWFEPNKMQGAAFGDDAKGNISAMENAIYKELKKHGINSASDDEYVRKAYYSIRSKTVYNNWDDYTFAKVFSALLNERKIPHEVIVTTNNQLTDLSKVAFTSELGWLIKYNKKYYCNPDEHLNPEEMPSIYNGNLSVRFNPNNTKEKETVEPLPVSDTLANSITVQVMSKMPDVTQSILSVEKTTEAKGLVKSAYIDDALALTPFMESDYRNYDGTGMWEGLSSVEEEKATTEFNHQKKEWKEDKPLMMEENANDLYNDQVEKYTNFRVVDDGRSYKKNQLKYVENFSLNEMTSKVGEDIIIKIPFLMGEQTKIKKADRTRTLPININYEGNFTYNIAFDIPIGYTIKGWEALNARTDNEFASFTSKAKIVNNQLLIQAKQVFKNVNVKAENWPAVVTVLDAAYNFSQRKLLLKKI</sequence>
<evidence type="ECO:0000313" key="3">
    <source>
        <dbReference type="EMBL" id="MDI3322116.1"/>
    </source>
</evidence>
<proteinExistence type="predicted"/>
<comment type="caution">
    <text evidence="3">The sequence shown here is derived from an EMBL/GenBank/DDBJ whole genome shotgun (WGS) entry which is preliminary data.</text>
</comment>